<organism evidence="6 7">
    <name type="scientific">Schistocephalus solidus</name>
    <name type="common">Tapeworm</name>
    <dbReference type="NCBI Taxonomy" id="70667"/>
    <lineage>
        <taxon>Eukaryota</taxon>
        <taxon>Metazoa</taxon>
        <taxon>Spiralia</taxon>
        <taxon>Lophotrochozoa</taxon>
        <taxon>Platyhelminthes</taxon>
        <taxon>Cestoda</taxon>
        <taxon>Eucestoda</taxon>
        <taxon>Diphyllobothriidea</taxon>
        <taxon>Diphyllobothriidae</taxon>
        <taxon>Schistocephalus</taxon>
    </lineage>
</organism>
<proteinExistence type="predicted"/>
<dbReference type="GO" id="GO:0006511">
    <property type="term" value="P:ubiquitin-dependent protein catabolic process"/>
    <property type="evidence" value="ECO:0007669"/>
    <property type="project" value="TreeGrafter"/>
</dbReference>
<accession>A0A3P7C2F3</accession>
<evidence type="ECO:0000259" key="5">
    <source>
        <dbReference type="PROSITE" id="PS50089"/>
    </source>
</evidence>
<dbReference type="Pfam" id="PF13639">
    <property type="entry name" value="zf-RING_2"/>
    <property type="match status" value="1"/>
</dbReference>
<keyword evidence="2" id="KW-0862">Zinc</keyword>
<evidence type="ECO:0000256" key="4">
    <source>
        <dbReference type="SAM" id="SignalP"/>
    </source>
</evidence>
<keyword evidence="1 3" id="KW-0479">Metal-binding</keyword>
<feature type="chain" id="PRO_5018317230" description="RING-type domain-containing protein" evidence="4">
    <location>
        <begin position="19"/>
        <end position="74"/>
    </location>
</feature>
<dbReference type="SUPFAM" id="SSF57850">
    <property type="entry name" value="RING/U-box"/>
    <property type="match status" value="1"/>
</dbReference>
<keyword evidence="7" id="KW-1185">Reference proteome</keyword>
<feature type="domain" description="RING-type" evidence="5">
    <location>
        <begin position="20"/>
        <end position="58"/>
    </location>
</feature>
<dbReference type="PANTHER" id="PTHR46359:SF2">
    <property type="entry name" value="GEO07743P1"/>
    <property type="match status" value="1"/>
</dbReference>
<dbReference type="PANTHER" id="PTHR46359">
    <property type="entry name" value="GEO07743P1"/>
    <property type="match status" value="1"/>
</dbReference>
<dbReference type="InterPro" id="IPR052804">
    <property type="entry name" value="UEC_component"/>
</dbReference>
<keyword evidence="4" id="KW-0732">Signal</keyword>
<feature type="signal peptide" evidence="4">
    <location>
        <begin position="1"/>
        <end position="18"/>
    </location>
</feature>
<evidence type="ECO:0000313" key="7">
    <source>
        <dbReference type="Proteomes" id="UP000275846"/>
    </source>
</evidence>
<dbReference type="EMBL" id="UYSU01033549">
    <property type="protein sequence ID" value="VDL92509.1"/>
    <property type="molecule type" value="Genomic_DNA"/>
</dbReference>
<sequence length="74" mass="8520">MSRIVLHLICSLFVLSHSRCVICMCDYELGDELRCLPCMHTFHRACIDDWLMRSLTCPSYPGDGLHSVEVVIDY</sequence>
<evidence type="ECO:0000256" key="2">
    <source>
        <dbReference type="ARBA" id="ARBA00022833"/>
    </source>
</evidence>
<dbReference type="InterPro" id="IPR001841">
    <property type="entry name" value="Znf_RING"/>
</dbReference>
<name>A0A3P7C2F3_SCHSO</name>
<dbReference type="Gene3D" id="3.30.40.10">
    <property type="entry name" value="Zinc/RING finger domain, C3HC4 (zinc finger)"/>
    <property type="match status" value="1"/>
</dbReference>
<dbReference type="PROSITE" id="PS50089">
    <property type="entry name" value="ZF_RING_2"/>
    <property type="match status" value="1"/>
</dbReference>
<evidence type="ECO:0000256" key="1">
    <source>
        <dbReference type="ARBA" id="ARBA00022771"/>
    </source>
</evidence>
<dbReference type="GO" id="GO:0000151">
    <property type="term" value="C:ubiquitin ligase complex"/>
    <property type="evidence" value="ECO:0007669"/>
    <property type="project" value="TreeGrafter"/>
</dbReference>
<dbReference type="Proteomes" id="UP000275846">
    <property type="component" value="Unassembled WGS sequence"/>
</dbReference>
<dbReference type="GO" id="GO:0008270">
    <property type="term" value="F:zinc ion binding"/>
    <property type="evidence" value="ECO:0007669"/>
    <property type="project" value="UniProtKB-KW"/>
</dbReference>
<dbReference type="SMART" id="SM00184">
    <property type="entry name" value="RING"/>
    <property type="match status" value="1"/>
</dbReference>
<dbReference type="GO" id="GO:0061630">
    <property type="term" value="F:ubiquitin protein ligase activity"/>
    <property type="evidence" value="ECO:0007669"/>
    <property type="project" value="TreeGrafter"/>
</dbReference>
<dbReference type="OrthoDB" id="9984778at2759"/>
<keyword evidence="1 3" id="KW-0863">Zinc-finger</keyword>
<gene>
    <name evidence="6" type="ORF">SSLN_LOCUS6124</name>
</gene>
<protein>
    <recommendedName>
        <fullName evidence="5">RING-type domain-containing protein</fullName>
    </recommendedName>
</protein>
<dbReference type="AlphaFoldDB" id="A0A3P7C2F3"/>
<dbReference type="InterPro" id="IPR013083">
    <property type="entry name" value="Znf_RING/FYVE/PHD"/>
</dbReference>
<evidence type="ECO:0000313" key="6">
    <source>
        <dbReference type="EMBL" id="VDL92509.1"/>
    </source>
</evidence>
<evidence type="ECO:0000256" key="3">
    <source>
        <dbReference type="PROSITE-ProRule" id="PRU00175"/>
    </source>
</evidence>
<dbReference type="STRING" id="70667.A0A3P7C2F3"/>
<reference evidence="6 7" key="1">
    <citation type="submission" date="2018-11" db="EMBL/GenBank/DDBJ databases">
        <authorList>
            <consortium name="Pathogen Informatics"/>
        </authorList>
    </citation>
    <scope>NUCLEOTIDE SEQUENCE [LARGE SCALE GENOMIC DNA]</scope>
    <source>
        <strain evidence="6 7">NST_G2</strain>
    </source>
</reference>